<accession>A0A1S3H257</accession>
<organism evidence="5 6">
    <name type="scientific">Lingula anatina</name>
    <name type="common">Brachiopod</name>
    <name type="synonym">Lingula unguis</name>
    <dbReference type="NCBI Taxonomy" id="7574"/>
    <lineage>
        <taxon>Eukaryota</taxon>
        <taxon>Metazoa</taxon>
        <taxon>Spiralia</taxon>
        <taxon>Lophotrochozoa</taxon>
        <taxon>Brachiopoda</taxon>
        <taxon>Linguliformea</taxon>
        <taxon>Lingulata</taxon>
        <taxon>Lingulida</taxon>
        <taxon>Linguloidea</taxon>
        <taxon>Lingulidae</taxon>
        <taxon>Lingula</taxon>
    </lineage>
</organism>
<feature type="region of interest" description="Disordered" evidence="2">
    <location>
        <begin position="1"/>
        <end position="37"/>
    </location>
</feature>
<keyword evidence="3" id="KW-0472">Membrane</keyword>
<dbReference type="SUPFAM" id="SSF53850">
    <property type="entry name" value="Periplasmic binding protein-like II"/>
    <property type="match status" value="1"/>
</dbReference>
<evidence type="ECO:0000313" key="6">
    <source>
        <dbReference type="RefSeq" id="XP_013380027.1"/>
    </source>
</evidence>
<dbReference type="RefSeq" id="XP_013380027.1">
    <property type="nucleotide sequence ID" value="XM_013524573.2"/>
</dbReference>
<dbReference type="AlphaFoldDB" id="A0A1S3H257"/>
<keyword evidence="3" id="KW-1133">Transmembrane helix</keyword>
<gene>
    <name evidence="6" type="primary">LOC106151348</name>
</gene>
<dbReference type="GeneID" id="106151348"/>
<dbReference type="Proteomes" id="UP000085678">
    <property type="component" value="Unplaced"/>
</dbReference>
<evidence type="ECO:0000256" key="3">
    <source>
        <dbReference type="SAM" id="Phobius"/>
    </source>
</evidence>
<keyword evidence="1" id="KW-0732">Signal</keyword>
<proteinExistence type="predicted"/>
<reference evidence="6" key="1">
    <citation type="submission" date="2025-08" db="UniProtKB">
        <authorList>
            <consortium name="RefSeq"/>
        </authorList>
    </citation>
    <scope>IDENTIFICATION</scope>
    <source>
        <tissue evidence="6">Gonads</tissue>
    </source>
</reference>
<name>A0A1S3H257_LINAN</name>
<dbReference type="PANTHER" id="PTHR35936:SF19">
    <property type="entry name" value="AMINO-ACID-BINDING PROTEIN YXEM-RELATED"/>
    <property type="match status" value="1"/>
</dbReference>
<feature type="domain" description="Solute-binding protein family 3/N-terminal" evidence="4">
    <location>
        <begin position="120"/>
        <end position="331"/>
    </location>
</feature>
<feature type="compositionally biased region" description="Polar residues" evidence="2">
    <location>
        <begin position="9"/>
        <end position="20"/>
    </location>
</feature>
<evidence type="ECO:0000313" key="5">
    <source>
        <dbReference type="Proteomes" id="UP000085678"/>
    </source>
</evidence>
<evidence type="ECO:0000256" key="1">
    <source>
        <dbReference type="ARBA" id="ARBA00022729"/>
    </source>
</evidence>
<dbReference type="OrthoDB" id="10620210at2759"/>
<keyword evidence="5" id="KW-1185">Reference proteome</keyword>
<feature type="transmembrane region" description="Helical" evidence="3">
    <location>
        <begin position="40"/>
        <end position="63"/>
    </location>
</feature>
<evidence type="ECO:0000259" key="4">
    <source>
        <dbReference type="Pfam" id="PF00497"/>
    </source>
</evidence>
<protein>
    <submittedName>
        <fullName evidence="6">Uncharacterized protein LOC106151348 isoform X1</fullName>
    </submittedName>
</protein>
<dbReference type="PANTHER" id="PTHR35936">
    <property type="entry name" value="MEMBRANE-BOUND LYTIC MUREIN TRANSGLYCOSYLASE F"/>
    <property type="match status" value="1"/>
</dbReference>
<sequence>MSEEGFNGKNGSNSQNTPAENNIGKRREEKEDMGESSRSATAISVLALLIATSSLVLVVLVWVRPELISPQSASTAQLTTLAEQAATDAATQIKTMVEALRSDIENQAVTQRTYTFSYGINYPPTDYLDRNGFLKGLSSDLMTEVCKAAKKNCTHVVRYNPPTCWDSLKKTGEGLQNREVDGCVGFYRTVERSNVFAFVGNMYEPPKGAFYTKVGATVDIATAKIGFRQLFYTDATCLTRNSVTFDADAIYETSAPTWSELVTKLNASEIDVIFAPEDIGLLANLQKLPTTYDCTIGKGGVMVRKDMKNDMMWIHEGLEKIKESGKFQELCDNSLRDHGGANNCLTV</sequence>
<dbReference type="Pfam" id="PF00497">
    <property type="entry name" value="SBP_bac_3"/>
    <property type="match status" value="1"/>
</dbReference>
<feature type="compositionally biased region" description="Basic and acidic residues" evidence="2">
    <location>
        <begin position="23"/>
        <end position="35"/>
    </location>
</feature>
<keyword evidence="3" id="KW-0812">Transmembrane</keyword>
<evidence type="ECO:0000256" key="2">
    <source>
        <dbReference type="SAM" id="MobiDB-lite"/>
    </source>
</evidence>
<dbReference type="KEGG" id="lak:106151348"/>
<dbReference type="InterPro" id="IPR001638">
    <property type="entry name" value="Solute-binding_3/MltF_N"/>
</dbReference>
<dbReference type="Gene3D" id="3.40.190.10">
    <property type="entry name" value="Periplasmic binding protein-like II"/>
    <property type="match status" value="2"/>
</dbReference>
<dbReference type="InParanoid" id="A0A1S3H257"/>